<evidence type="ECO:0000259" key="1">
    <source>
        <dbReference type="Pfam" id="PF11926"/>
    </source>
</evidence>
<dbReference type="InterPro" id="IPR024593">
    <property type="entry name" value="DUF3444"/>
</dbReference>
<dbReference type="Gramene" id="PGSC0003DMT400094974">
    <property type="protein sequence ID" value="PGSC0003DMT400094974"/>
    <property type="gene ID" value="PGSC0003DMG400044545"/>
</dbReference>
<accession>M1DVA6</accession>
<reference evidence="3" key="1">
    <citation type="journal article" date="2011" name="Nature">
        <title>Genome sequence and analysis of the tuber crop potato.</title>
        <authorList>
            <consortium name="The Potato Genome Sequencing Consortium"/>
        </authorList>
    </citation>
    <scope>NUCLEOTIDE SEQUENCE [LARGE SCALE GENOMIC DNA]</scope>
    <source>
        <strain evidence="3">cv. DM1-3 516 R44</strain>
    </source>
</reference>
<proteinExistence type="predicted"/>
<name>M1DVA6_SOLTU</name>
<dbReference type="OMA" id="KNESWEM"/>
<dbReference type="InParanoid" id="M1DVA6"/>
<dbReference type="STRING" id="4113.M1DVA6"/>
<sequence length="273" mass="31782">MDYNKEEATKARGIAEEMMEKDDVPEGSFELDLASLPTYQLVPNQVREPEFYKFADERSLKKFQIGQFWAIYIDGDTLPRYYGQIKKIDLLHEFVLHVPWFYACPLPKSTIRWHDKTMLIGCGLFKFRNSKLNKYTVTNNFSHVVAAKPLKKGVFKIFARTGEVWAVYKNWSAQLMKGNNLENFEYKIVEIVNVSDNYVDVKFLALVKGFKSVYIIRVEEEETDKVVKICVSEHLRFSHQIPDFRLTKEKGGSLRGFSELDPLGMPMYLLCTD</sequence>
<dbReference type="HOGENOM" id="CLU_004676_3_0_1"/>
<evidence type="ECO:0000313" key="2">
    <source>
        <dbReference type="EnsemblPlants" id="PGSC0003DMT400094974"/>
    </source>
</evidence>
<dbReference type="PaxDb" id="4113-PGSC0003DMT400094974"/>
<dbReference type="AlphaFoldDB" id="M1DVA6"/>
<dbReference type="PANTHER" id="PTHR47374">
    <property type="entry name" value="ENDOSOME ANTIGEN-LIKE PROTEIN, PUTATIVE (DUF3444)-RELATED"/>
    <property type="match status" value="1"/>
</dbReference>
<reference evidence="2" key="2">
    <citation type="submission" date="2015-06" db="UniProtKB">
        <authorList>
            <consortium name="EnsemblPlants"/>
        </authorList>
    </citation>
    <scope>IDENTIFICATION</scope>
    <source>
        <strain evidence="2">DM1-3 516 R44</strain>
    </source>
</reference>
<dbReference type="eggNOG" id="ENOG502QS8C">
    <property type="taxonomic scope" value="Eukaryota"/>
</dbReference>
<dbReference type="Proteomes" id="UP000011115">
    <property type="component" value="Unassembled WGS sequence"/>
</dbReference>
<dbReference type="PANTHER" id="PTHR47374:SF6">
    <property type="entry name" value="ENDOSOME ANTIGEN-LIKE PROTEIN, PUTATIVE (DUF3444)-RELATED"/>
    <property type="match status" value="1"/>
</dbReference>
<feature type="domain" description="DUF3444" evidence="1">
    <location>
        <begin position="45"/>
        <end position="249"/>
    </location>
</feature>
<protein>
    <submittedName>
        <fullName evidence="2">DNAJ heat shock N-terminal domain-containing protein</fullName>
    </submittedName>
</protein>
<dbReference type="EnsemblPlants" id="PGSC0003DMT400094974">
    <property type="protein sequence ID" value="PGSC0003DMT400094974"/>
    <property type="gene ID" value="PGSC0003DMG400044545"/>
</dbReference>
<evidence type="ECO:0000313" key="3">
    <source>
        <dbReference type="Proteomes" id="UP000011115"/>
    </source>
</evidence>
<organism evidence="2 3">
    <name type="scientific">Solanum tuberosum</name>
    <name type="common">Potato</name>
    <dbReference type="NCBI Taxonomy" id="4113"/>
    <lineage>
        <taxon>Eukaryota</taxon>
        <taxon>Viridiplantae</taxon>
        <taxon>Streptophyta</taxon>
        <taxon>Embryophyta</taxon>
        <taxon>Tracheophyta</taxon>
        <taxon>Spermatophyta</taxon>
        <taxon>Magnoliopsida</taxon>
        <taxon>eudicotyledons</taxon>
        <taxon>Gunneridae</taxon>
        <taxon>Pentapetalae</taxon>
        <taxon>asterids</taxon>
        <taxon>lamiids</taxon>
        <taxon>Solanales</taxon>
        <taxon>Solanaceae</taxon>
        <taxon>Solanoideae</taxon>
        <taxon>Solaneae</taxon>
        <taxon>Solanum</taxon>
    </lineage>
</organism>
<dbReference type="Pfam" id="PF11926">
    <property type="entry name" value="DUF3444"/>
    <property type="match status" value="1"/>
</dbReference>
<keyword evidence="3" id="KW-1185">Reference proteome</keyword>